<feature type="region of interest" description="Disordered" evidence="10">
    <location>
        <begin position="184"/>
        <end position="212"/>
    </location>
</feature>
<dbReference type="GO" id="GO:0098552">
    <property type="term" value="C:side of membrane"/>
    <property type="evidence" value="ECO:0007669"/>
    <property type="project" value="UniProtKB-KW"/>
</dbReference>
<comment type="function">
    <text evidence="9">May be a cell surface adhesion protein.</text>
</comment>
<dbReference type="SUPFAM" id="SSF82153">
    <property type="entry name" value="FAS1 domain"/>
    <property type="match status" value="1"/>
</dbReference>
<dbReference type="InterPro" id="IPR000782">
    <property type="entry name" value="FAS1_domain"/>
</dbReference>
<feature type="domain" description="FAS1" evidence="12">
    <location>
        <begin position="26"/>
        <end position="172"/>
    </location>
</feature>
<evidence type="ECO:0000256" key="6">
    <source>
        <dbReference type="ARBA" id="ARBA00022974"/>
    </source>
</evidence>
<keyword evidence="8" id="KW-0325">Glycoprotein</keyword>
<dbReference type="KEGG" id="atr:18421786"/>
<keyword evidence="5 11" id="KW-0732">Signal</keyword>
<feature type="chain" id="PRO_5004807106" description="FAS1 domain-containing protein" evidence="11">
    <location>
        <begin position="24"/>
        <end position="237"/>
    </location>
</feature>
<evidence type="ECO:0000256" key="8">
    <source>
        <dbReference type="ARBA" id="ARBA00023180"/>
    </source>
</evidence>
<keyword evidence="7" id="KW-0472">Membrane</keyword>
<dbReference type="GO" id="GO:0009834">
    <property type="term" value="P:plant-type secondary cell wall biogenesis"/>
    <property type="evidence" value="ECO:0000318"/>
    <property type="project" value="GO_Central"/>
</dbReference>
<evidence type="ECO:0000256" key="11">
    <source>
        <dbReference type="SAM" id="SignalP"/>
    </source>
</evidence>
<dbReference type="OMA" id="DQINIQV"/>
<sequence>MAPSVLVLALTLTALACLSGAHAQAPPNVTGILSRAGQFTVLIRLLQSTQVANQITNTLNNSNQGLTLFAPTDNAFNSLPPGTLNSLSQQDQVTLILYHVLPQFYSLQGFQTLSNPVRTQASGMGGGQYTLNVTTVASSMQVNVTTGLVTTPIANSINVTSPLAVYEVDKVLLPLDMFGVKPPTGAPQAAETPTAGAKTPVAAGPTAAGGGSNAASSVARGSLLGVVMAVVVWVVQP</sequence>
<comment type="subcellular location">
    <subcellularLocation>
        <location evidence="1">Cell membrane</location>
        <topology evidence="1">Lipid-anchor</topology>
        <topology evidence="1">GPI-anchor</topology>
    </subcellularLocation>
</comment>
<keyword evidence="3" id="KW-1003">Cell membrane</keyword>
<accession>W1NEQ6</accession>
<dbReference type="GO" id="GO:0005886">
    <property type="term" value="C:plasma membrane"/>
    <property type="evidence" value="ECO:0000318"/>
    <property type="project" value="GO_Central"/>
</dbReference>
<dbReference type="PANTHER" id="PTHR32077:SF65">
    <property type="entry name" value="FASCICLIN-LIKE ARABINOGALACTAN PROTEIN 11"/>
    <property type="match status" value="1"/>
</dbReference>
<evidence type="ECO:0000259" key="12">
    <source>
        <dbReference type="PROSITE" id="PS50213"/>
    </source>
</evidence>
<dbReference type="SMART" id="SM00554">
    <property type="entry name" value="FAS1"/>
    <property type="match status" value="1"/>
</dbReference>
<evidence type="ECO:0000256" key="9">
    <source>
        <dbReference type="ARBA" id="ARBA00024686"/>
    </source>
</evidence>
<dbReference type="EMBL" id="KI397548">
    <property type="protein sequence ID" value="ERM93888.1"/>
    <property type="molecule type" value="Genomic_DNA"/>
</dbReference>
<dbReference type="InterPro" id="IPR036378">
    <property type="entry name" value="FAS1_dom_sf"/>
</dbReference>
<gene>
    <name evidence="13" type="ORF">AMTR_s00393p00013250</name>
</gene>
<dbReference type="PROSITE" id="PS50213">
    <property type="entry name" value="FAS1"/>
    <property type="match status" value="1"/>
</dbReference>
<proteinExistence type="inferred from homology"/>
<evidence type="ECO:0000256" key="5">
    <source>
        <dbReference type="ARBA" id="ARBA00022729"/>
    </source>
</evidence>
<keyword evidence="4" id="KW-0336">GPI-anchor</keyword>
<comment type="similarity">
    <text evidence="2">Belongs to the fasciclin-like AGP family.</text>
</comment>
<dbReference type="Gene3D" id="2.30.180.10">
    <property type="entry name" value="FAS1 domain"/>
    <property type="match status" value="1"/>
</dbReference>
<dbReference type="eggNOG" id="ENOG502R770">
    <property type="taxonomic scope" value="Eukaryota"/>
</dbReference>
<evidence type="ECO:0000256" key="3">
    <source>
        <dbReference type="ARBA" id="ARBA00022475"/>
    </source>
</evidence>
<dbReference type="STRING" id="13333.W1NEQ6"/>
<evidence type="ECO:0000256" key="10">
    <source>
        <dbReference type="SAM" id="MobiDB-lite"/>
    </source>
</evidence>
<dbReference type="PANTHER" id="PTHR32077">
    <property type="entry name" value="FASCICLIN-LIKE ARABINOGALACTAN PROTEIN"/>
    <property type="match status" value="1"/>
</dbReference>
<reference evidence="14" key="1">
    <citation type="journal article" date="2013" name="Science">
        <title>The Amborella genome and the evolution of flowering plants.</title>
        <authorList>
            <consortium name="Amborella Genome Project"/>
        </authorList>
    </citation>
    <scope>NUCLEOTIDE SEQUENCE [LARGE SCALE GENOMIC DNA]</scope>
</reference>
<dbReference type="AlphaFoldDB" id="W1NEQ6"/>
<dbReference type="HOGENOM" id="CLU_067693_1_0_1"/>
<dbReference type="FunFam" id="2.30.180.10:FF:000006">
    <property type="entry name" value="Fasciclin-like arabinogalactan protein 11"/>
    <property type="match status" value="1"/>
</dbReference>
<dbReference type="Pfam" id="PF02469">
    <property type="entry name" value="Fasciclin"/>
    <property type="match status" value="1"/>
</dbReference>
<dbReference type="Proteomes" id="UP000017836">
    <property type="component" value="Unassembled WGS sequence"/>
</dbReference>
<evidence type="ECO:0000313" key="14">
    <source>
        <dbReference type="Proteomes" id="UP000017836"/>
    </source>
</evidence>
<protein>
    <recommendedName>
        <fullName evidence="12">FAS1 domain-containing protein</fullName>
    </recommendedName>
</protein>
<dbReference type="OrthoDB" id="286301at2759"/>
<evidence type="ECO:0000313" key="13">
    <source>
        <dbReference type="EMBL" id="ERM93888.1"/>
    </source>
</evidence>
<evidence type="ECO:0000256" key="1">
    <source>
        <dbReference type="ARBA" id="ARBA00004609"/>
    </source>
</evidence>
<dbReference type="InterPro" id="IPR045003">
    <property type="entry name" value="FLA_A"/>
</dbReference>
<dbReference type="Gramene" id="ERM93888">
    <property type="protein sequence ID" value="ERM93888"/>
    <property type="gene ID" value="AMTR_s00393p00013250"/>
</dbReference>
<name>W1NEQ6_AMBTC</name>
<feature type="compositionally biased region" description="Low complexity" evidence="10">
    <location>
        <begin position="192"/>
        <end position="206"/>
    </location>
</feature>
<organism evidence="13 14">
    <name type="scientific">Amborella trichopoda</name>
    <dbReference type="NCBI Taxonomy" id="13333"/>
    <lineage>
        <taxon>Eukaryota</taxon>
        <taxon>Viridiplantae</taxon>
        <taxon>Streptophyta</taxon>
        <taxon>Embryophyta</taxon>
        <taxon>Tracheophyta</taxon>
        <taxon>Spermatophyta</taxon>
        <taxon>Magnoliopsida</taxon>
        <taxon>Amborellales</taxon>
        <taxon>Amborellaceae</taxon>
        <taxon>Amborella</taxon>
    </lineage>
</organism>
<keyword evidence="4" id="KW-0449">Lipoprotein</keyword>
<feature type="signal peptide" evidence="11">
    <location>
        <begin position="1"/>
        <end position="23"/>
    </location>
</feature>
<evidence type="ECO:0000256" key="7">
    <source>
        <dbReference type="ARBA" id="ARBA00023136"/>
    </source>
</evidence>
<evidence type="ECO:0000256" key="4">
    <source>
        <dbReference type="ARBA" id="ARBA00022622"/>
    </source>
</evidence>
<keyword evidence="14" id="KW-1185">Reference proteome</keyword>
<evidence type="ECO:0000256" key="2">
    <source>
        <dbReference type="ARBA" id="ARBA00007843"/>
    </source>
</evidence>
<keyword evidence="6" id="KW-0654">Proteoglycan</keyword>